<feature type="transmembrane region" description="Helical" evidence="13">
    <location>
        <begin position="44"/>
        <end position="61"/>
    </location>
</feature>
<dbReference type="PROSITE" id="PS50112">
    <property type="entry name" value="PAS"/>
    <property type="match status" value="1"/>
</dbReference>
<dbReference type="Proteomes" id="UP000533306">
    <property type="component" value="Unassembled WGS sequence"/>
</dbReference>
<evidence type="ECO:0000313" key="18">
    <source>
        <dbReference type="Proteomes" id="UP000533306"/>
    </source>
</evidence>
<comment type="subunit">
    <text evidence="9">At low DSF concentrations, interacts with RpfF.</text>
</comment>
<dbReference type="SUPFAM" id="SSF52172">
    <property type="entry name" value="CheY-like"/>
    <property type="match status" value="2"/>
</dbReference>
<dbReference type="SUPFAM" id="SSF55785">
    <property type="entry name" value="PYP-like sensor domain (PAS domain)"/>
    <property type="match status" value="1"/>
</dbReference>
<dbReference type="AlphaFoldDB" id="A0A7W9S419"/>
<comment type="catalytic activity">
    <reaction evidence="1">
        <text>ATP + protein L-histidine = ADP + protein N-phospho-L-histidine.</text>
        <dbReference type="EC" id="2.7.13.3"/>
    </reaction>
</comment>
<feature type="modified residue" description="4-aspartylphosphate" evidence="11">
    <location>
        <position position="685"/>
    </location>
</feature>
<dbReference type="InterPro" id="IPR004358">
    <property type="entry name" value="Sig_transdc_His_kin-like_C"/>
</dbReference>
<evidence type="ECO:0000256" key="5">
    <source>
        <dbReference type="ARBA" id="ARBA00022741"/>
    </source>
</evidence>
<gene>
    <name evidence="17" type="ORF">HNR59_003111</name>
</gene>
<dbReference type="Pfam" id="PF00072">
    <property type="entry name" value="Response_reg"/>
    <property type="match status" value="1"/>
</dbReference>
<dbReference type="SMART" id="SM00387">
    <property type="entry name" value="HATPase_c"/>
    <property type="match status" value="1"/>
</dbReference>
<protein>
    <recommendedName>
        <fullName evidence="10">Sensory/regulatory protein RpfC</fullName>
        <ecNumber evidence="2">2.7.13.3</ecNumber>
    </recommendedName>
</protein>
<keyword evidence="3 11" id="KW-0597">Phosphoprotein</keyword>
<dbReference type="FunFam" id="1.10.287.130:FF:000002">
    <property type="entry name" value="Two-component osmosensing histidine kinase"/>
    <property type="match status" value="1"/>
</dbReference>
<keyword evidence="18" id="KW-1185">Reference proteome</keyword>
<evidence type="ECO:0000256" key="2">
    <source>
        <dbReference type="ARBA" id="ARBA00012438"/>
    </source>
</evidence>
<keyword evidence="5" id="KW-0547">Nucleotide-binding</keyword>
<reference evidence="17 18" key="1">
    <citation type="submission" date="2020-08" db="EMBL/GenBank/DDBJ databases">
        <title>Genomic Encyclopedia of Type Strains, Phase IV (KMG-IV): sequencing the most valuable type-strain genomes for metagenomic binning, comparative biology and taxonomic classification.</title>
        <authorList>
            <person name="Goeker M."/>
        </authorList>
    </citation>
    <scope>NUCLEOTIDE SEQUENCE [LARGE SCALE GENOMIC DNA]</scope>
    <source>
        <strain evidence="17 18">DSM 11099</strain>
    </source>
</reference>
<dbReference type="InterPro" id="IPR005467">
    <property type="entry name" value="His_kinase_dom"/>
</dbReference>
<evidence type="ECO:0000313" key="17">
    <source>
        <dbReference type="EMBL" id="MBB6013722.1"/>
    </source>
</evidence>
<dbReference type="SMART" id="SM00388">
    <property type="entry name" value="HisKA"/>
    <property type="match status" value="1"/>
</dbReference>
<evidence type="ECO:0000256" key="9">
    <source>
        <dbReference type="ARBA" id="ARBA00064003"/>
    </source>
</evidence>
<feature type="modified residue" description="4-aspartylphosphate" evidence="11">
    <location>
        <position position="538"/>
    </location>
</feature>
<keyword evidence="13" id="KW-0812">Transmembrane</keyword>
<keyword evidence="13" id="KW-1133">Transmembrane helix</keyword>
<evidence type="ECO:0000256" key="4">
    <source>
        <dbReference type="ARBA" id="ARBA00022679"/>
    </source>
</evidence>
<dbReference type="PANTHER" id="PTHR45339:SF3">
    <property type="entry name" value="HISTIDINE KINASE"/>
    <property type="match status" value="1"/>
</dbReference>
<dbReference type="Gene3D" id="3.30.450.20">
    <property type="entry name" value="PAS domain"/>
    <property type="match status" value="1"/>
</dbReference>
<evidence type="ECO:0000256" key="7">
    <source>
        <dbReference type="ARBA" id="ARBA00022840"/>
    </source>
</evidence>
<dbReference type="PROSITE" id="PS50110">
    <property type="entry name" value="RESPONSE_REGULATORY"/>
    <property type="match status" value="2"/>
</dbReference>
<name>A0A7W9S419_9HYPH</name>
<dbReference type="InterPro" id="IPR036890">
    <property type="entry name" value="HATPase_C_sf"/>
</dbReference>
<dbReference type="PANTHER" id="PTHR45339">
    <property type="entry name" value="HYBRID SIGNAL TRANSDUCTION HISTIDINE KINASE J"/>
    <property type="match status" value="1"/>
</dbReference>
<evidence type="ECO:0000259" key="16">
    <source>
        <dbReference type="PROSITE" id="PS50112"/>
    </source>
</evidence>
<evidence type="ECO:0000256" key="11">
    <source>
        <dbReference type="PROSITE-ProRule" id="PRU00169"/>
    </source>
</evidence>
<dbReference type="InterPro" id="IPR003594">
    <property type="entry name" value="HATPase_dom"/>
</dbReference>
<keyword evidence="13" id="KW-0472">Membrane</keyword>
<dbReference type="Pfam" id="PF00512">
    <property type="entry name" value="HisKA"/>
    <property type="match status" value="1"/>
</dbReference>
<dbReference type="GO" id="GO:0005524">
    <property type="term" value="F:ATP binding"/>
    <property type="evidence" value="ECO:0007669"/>
    <property type="project" value="UniProtKB-KW"/>
</dbReference>
<keyword evidence="4" id="KW-0808">Transferase</keyword>
<evidence type="ECO:0000256" key="1">
    <source>
        <dbReference type="ARBA" id="ARBA00000085"/>
    </source>
</evidence>
<feature type="region of interest" description="Disordered" evidence="12">
    <location>
        <begin position="1"/>
        <end position="27"/>
    </location>
</feature>
<dbReference type="CDD" id="cd17546">
    <property type="entry name" value="REC_hyHK_CKI1_RcsC-like"/>
    <property type="match status" value="1"/>
</dbReference>
<feature type="domain" description="Response regulatory" evidence="15">
    <location>
        <begin position="631"/>
        <end position="755"/>
    </location>
</feature>
<dbReference type="InterPro" id="IPR003661">
    <property type="entry name" value="HisK_dim/P_dom"/>
</dbReference>
<feature type="compositionally biased region" description="Basic and acidic residues" evidence="12">
    <location>
        <begin position="1"/>
        <end position="16"/>
    </location>
</feature>
<dbReference type="InterPro" id="IPR035965">
    <property type="entry name" value="PAS-like_dom_sf"/>
</dbReference>
<dbReference type="CDD" id="cd00130">
    <property type="entry name" value="PAS"/>
    <property type="match status" value="1"/>
</dbReference>
<evidence type="ECO:0000256" key="8">
    <source>
        <dbReference type="ARBA" id="ARBA00023012"/>
    </source>
</evidence>
<feature type="domain" description="Response regulatory" evidence="15">
    <location>
        <begin position="491"/>
        <end position="603"/>
    </location>
</feature>
<proteinExistence type="predicted"/>
<evidence type="ECO:0000259" key="14">
    <source>
        <dbReference type="PROSITE" id="PS50109"/>
    </source>
</evidence>
<dbReference type="InterPro" id="IPR013656">
    <property type="entry name" value="PAS_4"/>
</dbReference>
<dbReference type="SMART" id="SM00448">
    <property type="entry name" value="REC"/>
    <property type="match status" value="2"/>
</dbReference>
<dbReference type="CDD" id="cd00082">
    <property type="entry name" value="HisKA"/>
    <property type="match status" value="1"/>
</dbReference>
<feature type="domain" description="Histidine kinase" evidence="14">
    <location>
        <begin position="259"/>
        <end position="475"/>
    </location>
</feature>
<dbReference type="EC" id="2.7.13.3" evidence="2"/>
<dbReference type="InterPro" id="IPR000014">
    <property type="entry name" value="PAS"/>
</dbReference>
<evidence type="ECO:0000256" key="12">
    <source>
        <dbReference type="SAM" id="MobiDB-lite"/>
    </source>
</evidence>
<accession>A0A7W9S419</accession>
<keyword evidence="7" id="KW-0067">ATP-binding</keyword>
<dbReference type="NCBIfam" id="TIGR00229">
    <property type="entry name" value="sensory_box"/>
    <property type="match status" value="1"/>
</dbReference>
<evidence type="ECO:0000256" key="3">
    <source>
        <dbReference type="ARBA" id="ARBA00022553"/>
    </source>
</evidence>
<dbReference type="Gene3D" id="3.40.50.2300">
    <property type="match status" value="2"/>
</dbReference>
<dbReference type="Gene3D" id="1.10.287.130">
    <property type="match status" value="1"/>
</dbReference>
<dbReference type="SMART" id="SM00091">
    <property type="entry name" value="PAS"/>
    <property type="match status" value="1"/>
</dbReference>
<feature type="domain" description="PAS" evidence="16">
    <location>
        <begin position="121"/>
        <end position="180"/>
    </location>
</feature>
<keyword evidence="8" id="KW-0902">Two-component regulatory system</keyword>
<dbReference type="InterPro" id="IPR011006">
    <property type="entry name" value="CheY-like_superfamily"/>
</dbReference>
<dbReference type="InterPro" id="IPR036097">
    <property type="entry name" value="HisK_dim/P_sf"/>
</dbReference>
<dbReference type="Pfam" id="PF02518">
    <property type="entry name" value="HATPase_c"/>
    <property type="match status" value="1"/>
</dbReference>
<dbReference type="Gene3D" id="3.30.565.10">
    <property type="entry name" value="Histidine kinase-like ATPase, C-terminal domain"/>
    <property type="match status" value="1"/>
</dbReference>
<dbReference type="PRINTS" id="PR00344">
    <property type="entry name" value="BCTRLSENSOR"/>
</dbReference>
<dbReference type="EMBL" id="JACHEU010000002">
    <property type="protein sequence ID" value="MBB6013722.1"/>
    <property type="molecule type" value="Genomic_DNA"/>
</dbReference>
<dbReference type="GO" id="GO:0000155">
    <property type="term" value="F:phosphorelay sensor kinase activity"/>
    <property type="evidence" value="ECO:0007669"/>
    <property type="project" value="InterPro"/>
</dbReference>
<dbReference type="CDD" id="cd16922">
    <property type="entry name" value="HATPase_EvgS-ArcB-TorS-like"/>
    <property type="match status" value="1"/>
</dbReference>
<organism evidence="17 18">
    <name type="scientific">Aquamicrobium lusatiense</name>
    <dbReference type="NCBI Taxonomy" id="89772"/>
    <lineage>
        <taxon>Bacteria</taxon>
        <taxon>Pseudomonadati</taxon>
        <taxon>Pseudomonadota</taxon>
        <taxon>Alphaproteobacteria</taxon>
        <taxon>Hyphomicrobiales</taxon>
        <taxon>Phyllobacteriaceae</taxon>
        <taxon>Aquamicrobium</taxon>
    </lineage>
</organism>
<dbReference type="InterPro" id="IPR001789">
    <property type="entry name" value="Sig_transdc_resp-reg_receiver"/>
</dbReference>
<evidence type="ECO:0000256" key="13">
    <source>
        <dbReference type="SAM" id="Phobius"/>
    </source>
</evidence>
<dbReference type="SUPFAM" id="SSF55874">
    <property type="entry name" value="ATPase domain of HSP90 chaperone/DNA topoisomerase II/histidine kinase"/>
    <property type="match status" value="1"/>
</dbReference>
<dbReference type="PROSITE" id="PS50109">
    <property type="entry name" value="HIS_KIN"/>
    <property type="match status" value="1"/>
</dbReference>
<dbReference type="SUPFAM" id="SSF47384">
    <property type="entry name" value="Homodimeric domain of signal transducing histidine kinase"/>
    <property type="match status" value="1"/>
</dbReference>
<sequence length="757" mass="81890">MDHNRTGGDEAHETGGHRLRVVPPPLSPEALGTDLSATPVSRNLPVASWLFVLLFAGLAHLTGAPAFLSLAMLATGFVGILLHELILSKERRTRQQLDRETAQARTRLETLSDQMWEMQESEERFHGLIDALGDIVVHRDRHGRIVYANRVFTGLVGREMHDLRGMTLADIGMEFTVTPEAAFTDNECLRSTDACMTTPQGQRWFSWVELSVREKDTGAVSHHAIAREITARKQAETSLIAARERAEFANQAKSRFLATVSHEIRTPMNGIMGMARLLSDTSLSPEQHTYVNAVSTSASALLALIDDLLDYSKIEAGRFDPEPQPVSLRELADNVVELLADRAHGKGIGLGCHVAPDVPQMITADPGRVRQVLLNLLGNAIKFTESGGVALVITRSGNRIRFAVSDTGTGLRQDDLERIFLEFEQADGTSTRRHGGAGLGLAISRRLVTAMGGTISVSSTPGEGTEFIFELPAHEATAPPHPRQDALAGRNVVILSDNRVEADVIARTIRAFGGSAEIAENPETARKLAKGCDTLMVDATLEGSDRRAVQALRDDVFASSRAIILMAPNDRGRLCEYLAGGYGGFLARPVRGATLLKVLAGGSYDSAGEQHLQEPGTRTHPAQENKSGVLSVLIAEDNEINALLVRAALGSAGHRLEMVTTGKEAVDRLTATDTGAGRHDVVLMDLHMPVMDGMDAIAHIRRHEKLHGMPTVPILVLSADNQEKTRHAVLAHGATAFLTKPLDPRDLLAAVQDLMST</sequence>
<dbReference type="Pfam" id="PF08448">
    <property type="entry name" value="PAS_4"/>
    <property type="match status" value="1"/>
</dbReference>
<comment type="caution">
    <text evidence="17">The sequence shown here is derived from an EMBL/GenBank/DDBJ whole genome shotgun (WGS) entry which is preliminary data.</text>
</comment>
<evidence type="ECO:0000256" key="6">
    <source>
        <dbReference type="ARBA" id="ARBA00022777"/>
    </source>
</evidence>
<evidence type="ECO:0000256" key="10">
    <source>
        <dbReference type="ARBA" id="ARBA00068150"/>
    </source>
</evidence>
<dbReference type="FunFam" id="3.30.565.10:FF:000010">
    <property type="entry name" value="Sensor histidine kinase RcsC"/>
    <property type="match status" value="1"/>
</dbReference>
<dbReference type="RefSeq" id="WP_183831908.1">
    <property type="nucleotide sequence ID" value="NZ_JACHEU010000002.1"/>
</dbReference>
<evidence type="ECO:0000259" key="15">
    <source>
        <dbReference type="PROSITE" id="PS50110"/>
    </source>
</evidence>
<keyword evidence="6" id="KW-0418">Kinase</keyword>